<sequence length="150" mass="17564">MVDSREDNGDVDPFFPVHQESEKRHLSIEKLEVTNAALKKNISCLYKTAKLELQRRDKKISQLQEQIRDLELMVASQQKQNLLLRGCHFLASPFPEHYYYYHQQQQLCSGSMPVSRQSGSTESKRSRSRSPHRKSSTKEHRTKSHHSNRD</sequence>
<evidence type="ECO:0000313" key="3">
    <source>
        <dbReference type="EnsemblMetazoa" id="Aqu2.1.33026_001"/>
    </source>
</evidence>
<reference evidence="3" key="1">
    <citation type="submission" date="2017-05" db="UniProtKB">
        <authorList>
            <consortium name="EnsemblMetazoa"/>
        </authorList>
    </citation>
    <scope>IDENTIFICATION</scope>
</reference>
<keyword evidence="1" id="KW-0175">Coiled coil</keyword>
<dbReference type="AlphaFoldDB" id="A0A1X7UZ97"/>
<organism evidence="3">
    <name type="scientific">Amphimedon queenslandica</name>
    <name type="common">Sponge</name>
    <dbReference type="NCBI Taxonomy" id="400682"/>
    <lineage>
        <taxon>Eukaryota</taxon>
        <taxon>Metazoa</taxon>
        <taxon>Porifera</taxon>
        <taxon>Demospongiae</taxon>
        <taxon>Heteroscleromorpha</taxon>
        <taxon>Haplosclerida</taxon>
        <taxon>Niphatidae</taxon>
        <taxon>Amphimedon</taxon>
    </lineage>
</organism>
<dbReference type="InParanoid" id="A0A1X7UZ97"/>
<dbReference type="EnsemblMetazoa" id="Aqu2.1.33026_001">
    <property type="protein sequence ID" value="Aqu2.1.33026_001"/>
    <property type="gene ID" value="Aqu2.1.33026"/>
</dbReference>
<evidence type="ECO:0000256" key="2">
    <source>
        <dbReference type="SAM" id="MobiDB-lite"/>
    </source>
</evidence>
<feature type="region of interest" description="Disordered" evidence="2">
    <location>
        <begin position="110"/>
        <end position="150"/>
    </location>
</feature>
<feature type="compositionally biased region" description="Polar residues" evidence="2">
    <location>
        <begin position="110"/>
        <end position="121"/>
    </location>
</feature>
<accession>A0A1X7UZ97</accession>
<feature type="coiled-coil region" evidence="1">
    <location>
        <begin position="28"/>
        <end position="80"/>
    </location>
</feature>
<name>A0A1X7UZ97_AMPQE</name>
<feature type="compositionally biased region" description="Basic residues" evidence="2">
    <location>
        <begin position="126"/>
        <end position="150"/>
    </location>
</feature>
<evidence type="ECO:0000256" key="1">
    <source>
        <dbReference type="SAM" id="Coils"/>
    </source>
</evidence>
<proteinExistence type="predicted"/>
<protein>
    <submittedName>
        <fullName evidence="3">Uncharacterized protein</fullName>
    </submittedName>
</protein>